<dbReference type="SUPFAM" id="SSF53155">
    <property type="entry name" value="Methylated DNA-protein cysteine methyltransferase domain"/>
    <property type="match status" value="1"/>
</dbReference>
<evidence type="ECO:0000256" key="8">
    <source>
        <dbReference type="ARBA" id="ARBA00049348"/>
    </source>
</evidence>
<organism evidence="11 12">
    <name type="scientific">Cecembia lonarensis (strain CCUG 58316 / KCTC 22772 / LW9)</name>
    <dbReference type="NCBI Taxonomy" id="1225176"/>
    <lineage>
        <taxon>Bacteria</taxon>
        <taxon>Pseudomonadati</taxon>
        <taxon>Bacteroidota</taxon>
        <taxon>Cytophagia</taxon>
        <taxon>Cytophagales</taxon>
        <taxon>Cyclobacteriaceae</taxon>
        <taxon>Cecembia</taxon>
    </lineage>
</organism>
<evidence type="ECO:0000256" key="1">
    <source>
        <dbReference type="ARBA" id="ARBA00001286"/>
    </source>
</evidence>
<proteinExistence type="inferred from homology"/>
<evidence type="ECO:0000259" key="9">
    <source>
        <dbReference type="Pfam" id="PF01035"/>
    </source>
</evidence>
<evidence type="ECO:0000256" key="2">
    <source>
        <dbReference type="ARBA" id="ARBA00008711"/>
    </source>
</evidence>
<sequence>MHNQGLIDMLNYPHPLKSNGMKEFAVMETPLGNVRAEAWDGYLVRLQFTDEPVTDTFLDGVLMDVRIQLGLYFQGKLETFDIPVAFGGTDFQHQVWMEVNKIPFGETSTYEKIANNMGKPSAIRAVGTAIGANPILIMLPCHRIVGKKGQLTGYAGGLWRKSKLLEMEQKEKVGEQVKLEF</sequence>
<dbReference type="InterPro" id="IPR036217">
    <property type="entry name" value="MethylDNA_cys_MeTrfase_DNAb"/>
</dbReference>
<dbReference type="InterPro" id="IPR036388">
    <property type="entry name" value="WH-like_DNA-bd_sf"/>
</dbReference>
<reference evidence="11 12" key="1">
    <citation type="journal article" date="2012" name="J. Bacteriol.">
        <title>Draft Genome Sequence of Cecembia lonarensis Strain LW9T, Isolated from Lonar Lake, a Haloalkaline Lake in India.</title>
        <authorList>
            <person name="Shivaji S."/>
            <person name="Ara S."/>
            <person name="Singh A."/>
            <person name="Pinnaka A.K."/>
        </authorList>
    </citation>
    <scope>NUCLEOTIDE SEQUENCE [LARGE SCALE GENOMIC DNA]</scope>
    <source>
        <strain evidence="11 12">LW9</strain>
    </source>
</reference>
<keyword evidence="4 11" id="KW-0489">Methyltransferase</keyword>
<accession>K1LAS7</accession>
<dbReference type="EC" id="2.1.1.63" evidence="3"/>
<gene>
    <name evidence="11" type="primary">adaB</name>
    <name evidence="11" type="ORF">B879_02087</name>
</gene>
<dbReference type="CDD" id="cd06445">
    <property type="entry name" value="ATase"/>
    <property type="match status" value="1"/>
</dbReference>
<evidence type="ECO:0000256" key="3">
    <source>
        <dbReference type="ARBA" id="ARBA00011918"/>
    </source>
</evidence>
<evidence type="ECO:0000256" key="7">
    <source>
        <dbReference type="ARBA" id="ARBA00023204"/>
    </source>
</evidence>
<dbReference type="PANTHER" id="PTHR10815:SF5">
    <property type="entry name" value="METHYLATED-DNA--PROTEIN-CYSTEINE METHYLTRANSFERASE"/>
    <property type="match status" value="1"/>
</dbReference>
<keyword evidence="5 11" id="KW-0808">Transferase</keyword>
<evidence type="ECO:0000313" key="11">
    <source>
        <dbReference type="EMBL" id="EKB49332.1"/>
    </source>
</evidence>
<comment type="similarity">
    <text evidence="2">Belongs to the MGMT family.</text>
</comment>
<dbReference type="FunFam" id="1.10.10.10:FF:000214">
    <property type="entry name" value="Methylated-DNA--protein-cysteine methyltransferase"/>
    <property type="match status" value="1"/>
</dbReference>
<name>K1LAS7_CECL9</name>
<dbReference type="NCBIfam" id="TIGR00589">
    <property type="entry name" value="ogt"/>
    <property type="match status" value="1"/>
</dbReference>
<dbReference type="Pfam" id="PF01035">
    <property type="entry name" value="DNA_binding_1"/>
    <property type="match status" value="1"/>
</dbReference>
<dbReference type="InterPro" id="IPR036631">
    <property type="entry name" value="MGMT_N_sf"/>
</dbReference>
<dbReference type="Proteomes" id="UP000004478">
    <property type="component" value="Unassembled WGS sequence"/>
</dbReference>
<dbReference type="InterPro" id="IPR008332">
    <property type="entry name" value="MethylG_MeTrfase_N"/>
</dbReference>
<feature type="domain" description="Methylguanine DNA methyltransferase ribonuclease-like" evidence="10">
    <location>
        <begin position="25"/>
        <end position="85"/>
    </location>
</feature>
<comment type="catalytic activity">
    <reaction evidence="1">
        <text>a 4-O-methyl-thymidine in DNA + L-cysteinyl-[protein] = a thymidine in DNA + S-methyl-L-cysteinyl-[protein]</text>
        <dbReference type="Rhea" id="RHEA:53428"/>
        <dbReference type="Rhea" id="RHEA-COMP:10131"/>
        <dbReference type="Rhea" id="RHEA-COMP:10132"/>
        <dbReference type="Rhea" id="RHEA-COMP:13555"/>
        <dbReference type="Rhea" id="RHEA-COMP:13556"/>
        <dbReference type="ChEBI" id="CHEBI:29950"/>
        <dbReference type="ChEBI" id="CHEBI:82612"/>
        <dbReference type="ChEBI" id="CHEBI:137386"/>
        <dbReference type="ChEBI" id="CHEBI:137387"/>
        <dbReference type="EC" id="2.1.1.63"/>
    </reaction>
</comment>
<dbReference type="PATRIC" id="fig|1225176.3.peg.2227"/>
<dbReference type="PROSITE" id="PS00374">
    <property type="entry name" value="MGMT"/>
    <property type="match status" value="1"/>
</dbReference>
<dbReference type="GO" id="GO:0006281">
    <property type="term" value="P:DNA repair"/>
    <property type="evidence" value="ECO:0007669"/>
    <property type="project" value="UniProtKB-KW"/>
</dbReference>
<dbReference type="InterPro" id="IPR001497">
    <property type="entry name" value="MethylDNA_cys_MeTrfase_AS"/>
</dbReference>
<dbReference type="EMBL" id="AMGM01000028">
    <property type="protein sequence ID" value="EKB49332.1"/>
    <property type="molecule type" value="Genomic_DNA"/>
</dbReference>
<dbReference type="Gene3D" id="1.10.10.10">
    <property type="entry name" value="Winged helix-like DNA-binding domain superfamily/Winged helix DNA-binding domain"/>
    <property type="match status" value="1"/>
</dbReference>
<keyword evidence="6" id="KW-0227">DNA damage</keyword>
<dbReference type="PANTHER" id="PTHR10815">
    <property type="entry name" value="METHYLATED-DNA--PROTEIN-CYSTEINE METHYLTRANSFERASE"/>
    <property type="match status" value="1"/>
</dbReference>
<dbReference type="GO" id="GO:0032259">
    <property type="term" value="P:methylation"/>
    <property type="evidence" value="ECO:0007669"/>
    <property type="project" value="UniProtKB-KW"/>
</dbReference>
<evidence type="ECO:0000256" key="4">
    <source>
        <dbReference type="ARBA" id="ARBA00022603"/>
    </source>
</evidence>
<dbReference type="Gene3D" id="3.30.160.70">
    <property type="entry name" value="Methylated DNA-protein cysteine methyltransferase domain"/>
    <property type="match status" value="1"/>
</dbReference>
<keyword evidence="7" id="KW-0234">DNA repair</keyword>
<evidence type="ECO:0000256" key="6">
    <source>
        <dbReference type="ARBA" id="ARBA00022763"/>
    </source>
</evidence>
<feature type="domain" description="Methylated-DNA-[protein]-cysteine S-methyltransferase DNA binding" evidence="9">
    <location>
        <begin position="90"/>
        <end position="169"/>
    </location>
</feature>
<evidence type="ECO:0000256" key="5">
    <source>
        <dbReference type="ARBA" id="ARBA00022679"/>
    </source>
</evidence>
<dbReference type="AlphaFoldDB" id="K1LAS7"/>
<evidence type="ECO:0000259" key="10">
    <source>
        <dbReference type="Pfam" id="PF02870"/>
    </source>
</evidence>
<comment type="caution">
    <text evidence="11">The sequence shown here is derived from an EMBL/GenBank/DDBJ whole genome shotgun (WGS) entry which is preliminary data.</text>
</comment>
<keyword evidence="12" id="KW-1185">Reference proteome</keyword>
<protein>
    <recommendedName>
        <fullName evidence="3">methylated-DNA--[protein]-cysteine S-methyltransferase</fullName>
        <ecNumber evidence="3">2.1.1.63</ecNumber>
    </recommendedName>
</protein>
<evidence type="ECO:0000313" key="12">
    <source>
        <dbReference type="Proteomes" id="UP000004478"/>
    </source>
</evidence>
<dbReference type="SUPFAM" id="SSF46767">
    <property type="entry name" value="Methylated DNA-protein cysteine methyltransferase, C-terminal domain"/>
    <property type="match status" value="1"/>
</dbReference>
<dbReference type="Pfam" id="PF02870">
    <property type="entry name" value="Methyltransf_1N"/>
    <property type="match status" value="1"/>
</dbReference>
<dbReference type="GO" id="GO:0003908">
    <property type="term" value="F:methylated-DNA-[protein]-cysteine S-methyltransferase activity"/>
    <property type="evidence" value="ECO:0007669"/>
    <property type="project" value="UniProtKB-EC"/>
</dbReference>
<dbReference type="InterPro" id="IPR014048">
    <property type="entry name" value="MethylDNA_cys_MeTrfase_DNA-bd"/>
</dbReference>
<comment type="catalytic activity">
    <reaction evidence="8">
        <text>a 6-O-methyl-2'-deoxyguanosine in DNA + L-cysteinyl-[protein] = S-methyl-L-cysteinyl-[protein] + a 2'-deoxyguanosine in DNA</text>
        <dbReference type="Rhea" id="RHEA:24000"/>
        <dbReference type="Rhea" id="RHEA-COMP:10131"/>
        <dbReference type="Rhea" id="RHEA-COMP:10132"/>
        <dbReference type="Rhea" id="RHEA-COMP:11367"/>
        <dbReference type="Rhea" id="RHEA-COMP:11368"/>
        <dbReference type="ChEBI" id="CHEBI:29950"/>
        <dbReference type="ChEBI" id="CHEBI:82612"/>
        <dbReference type="ChEBI" id="CHEBI:85445"/>
        <dbReference type="ChEBI" id="CHEBI:85448"/>
        <dbReference type="EC" id="2.1.1.63"/>
    </reaction>
</comment>